<evidence type="ECO:0000313" key="2">
    <source>
        <dbReference type="Proteomes" id="UP001310022"/>
    </source>
</evidence>
<organism evidence="1 2">
    <name type="scientific">Persicobacter diffluens</name>
    <dbReference type="NCBI Taxonomy" id="981"/>
    <lineage>
        <taxon>Bacteria</taxon>
        <taxon>Pseudomonadati</taxon>
        <taxon>Bacteroidota</taxon>
        <taxon>Cytophagia</taxon>
        <taxon>Cytophagales</taxon>
        <taxon>Persicobacteraceae</taxon>
        <taxon>Persicobacter</taxon>
    </lineage>
</organism>
<evidence type="ECO:0000313" key="1">
    <source>
        <dbReference type="EMBL" id="GJM64423.1"/>
    </source>
</evidence>
<accession>A0AAN5AQ17</accession>
<dbReference type="EMBL" id="BQKE01000005">
    <property type="protein sequence ID" value="GJM64423.1"/>
    <property type="molecule type" value="Genomic_DNA"/>
</dbReference>
<dbReference type="AlphaFoldDB" id="A0AAN5AQ17"/>
<proteinExistence type="predicted"/>
<name>A0AAN5AQ17_9BACT</name>
<gene>
    <name evidence="1" type="ORF">PEDI_49750</name>
</gene>
<sequence length="73" mass="8718">MRIFYFPFLIFLLALKGGLFRFRQRQGRNQDQAIFSPGQKRKGMHLTKDLLLQVSFLLQPAIFRLKLQNAYWS</sequence>
<dbReference type="Proteomes" id="UP001310022">
    <property type="component" value="Unassembled WGS sequence"/>
</dbReference>
<keyword evidence="2" id="KW-1185">Reference proteome</keyword>
<protein>
    <submittedName>
        <fullName evidence="1">Uncharacterized protein</fullName>
    </submittedName>
</protein>
<comment type="caution">
    <text evidence="1">The sequence shown here is derived from an EMBL/GenBank/DDBJ whole genome shotgun (WGS) entry which is preliminary data.</text>
</comment>
<reference evidence="1 2" key="1">
    <citation type="submission" date="2021-12" db="EMBL/GenBank/DDBJ databases">
        <title>Genome sequencing of bacteria with rrn-lacking chromosome and rrn-plasmid.</title>
        <authorList>
            <person name="Anda M."/>
            <person name="Iwasaki W."/>
        </authorList>
    </citation>
    <scope>NUCLEOTIDE SEQUENCE [LARGE SCALE GENOMIC DNA]</scope>
    <source>
        <strain evidence="1 2">NBRC 15940</strain>
    </source>
</reference>